<feature type="compositionally biased region" description="Acidic residues" evidence="20">
    <location>
        <begin position="48"/>
        <end position="61"/>
    </location>
</feature>
<keyword evidence="14" id="KW-0968">Cytoplasmic vesicle</keyword>
<evidence type="ECO:0000256" key="19">
    <source>
        <dbReference type="RuleBase" id="RU364027"/>
    </source>
</evidence>
<evidence type="ECO:0000313" key="21">
    <source>
        <dbReference type="EMBL" id="VWP00213.1"/>
    </source>
</evidence>
<feature type="compositionally biased region" description="Polar residues" evidence="20">
    <location>
        <begin position="1"/>
        <end position="25"/>
    </location>
</feature>
<dbReference type="Pfam" id="PF04109">
    <property type="entry name" value="ATG9"/>
    <property type="match status" value="1"/>
</dbReference>
<feature type="transmembrane region" description="Helical" evidence="19">
    <location>
        <begin position="257"/>
        <end position="283"/>
    </location>
</feature>
<feature type="compositionally biased region" description="Low complexity" evidence="20">
    <location>
        <begin position="126"/>
        <end position="142"/>
    </location>
</feature>
<keyword evidence="11" id="KW-0333">Golgi apparatus</keyword>
<comment type="subcellular location">
    <subcellularLocation>
        <location evidence="1">Cytoplasmic vesicle membrane</location>
        <topology evidence="1">Multi-pass membrane protein</topology>
    </subcellularLocation>
    <subcellularLocation>
        <location evidence="2">Endoplasmic reticulum membrane</location>
        <topology evidence="2">Multi-pass membrane protein</topology>
    </subcellularLocation>
    <subcellularLocation>
        <location evidence="4">Golgi apparatus membrane</location>
        <topology evidence="4">Multi-pass membrane protein</topology>
    </subcellularLocation>
    <subcellularLocation>
        <location evidence="3 19">Preautophagosomal structure membrane</location>
        <topology evidence="3 19">Multi-pass membrane protein</topology>
    </subcellularLocation>
</comment>
<dbReference type="GO" id="GO:0000422">
    <property type="term" value="P:autophagy of mitochondrion"/>
    <property type="evidence" value="ECO:0007669"/>
    <property type="project" value="TreeGrafter"/>
</dbReference>
<keyword evidence="9 19" id="KW-1133">Transmembrane helix</keyword>
<evidence type="ECO:0000256" key="18">
    <source>
        <dbReference type="ARBA" id="ARBA00024631"/>
    </source>
</evidence>
<comment type="function">
    <text evidence="19">Phospholipid scramblase involved in autophagy. Cycles between the preautophagosomal structure/phagophore assembly site (PAS) and the cytoplasmic vesicle pool and supplies membrane for the growing autophagosome. Lipid scramblase activity plays a key role in preautophagosomal structure/phagophore assembly by distributing the phospholipids that arrive through ATG2 from the cytoplasmic to the luminal leaflet of the bilayer, thereby driving autophagosomal membrane expansion.</text>
</comment>
<protein>
    <recommendedName>
        <fullName evidence="6 19">Autophagy-related protein 9</fullName>
    </recommendedName>
</protein>
<dbReference type="GO" id="GO:0005776">
    <property type="term" value="C:autophagosome"/>
    <property type="evidence" value="ECO:0007669"/>
    <property type="project" value="TreeGrafter"/>
</dbReference>
<keyword evidence="7 19" id="KW-0813">Transport</keyword>
<evidence type="ECO:0000256" key="1">
    <source>
        <dbReference type="ARBA" id="ARBA00004439"/>
    </source>
</evidence>
<organism evidence="21">
    <name type="scientific">Ganoderma boninense</name>
    <dbReference type="NCBI Taxonomy" id="34458"/>
    <lineage>
        <taxon>Eukaryota</taxon>
        <taxon>Fungi</taxon>
        <taxon>Dikarya</taxon>
        <taxon>Basidiomycota</taxon>
        <taxon>Agaricomycotina</taxon>
        <taxon>Agaricomycetes</taxon>
        <taxon>Polyporales</taxon>
        <taxon>Polyporaceae</taxon>
        <taxon>Ganoderma</taxon>
    </lineage>
</organism>
<evidence type="ECO:0000256" key="8">
    <source>
        <dbReference type="ARBA" id="ARBA00022692"/>
    </source>
</evidence>
<keyword evidence="12 19" id="KW-0445">Lipid transport</keyword>
<sequence>MASNPNSRSLYGSQSIFPGGSSSRPFLNMLNPMGRTYQGYMQANQSVVEEEDEENQDLEEGDQPRSSSRSGSMLRSATKSHGKRKVSWGGDASEMNVLRPNIRRADPKDGDESSDGEVPADFMIEASSPAAAAAASQRRTSSPTPPKTAKGKERQDRKQPLYASRRASVQKPILPTNTVDTPVSIPPRPSEINPDPEPQSEPLREPPTRHMRGLDEHERALWNWVNVYNLDAFLQEAYYYYEGKGIYSIALSRGLNLLVAHSTIGFVIGFSTFLLGCVDFSRIRPDKVTRLSDVVVSRCVSRFSGFTSLFFMLFSAFFIWQLVSYALSMMRLMDMYRFYTHLLHIPDEDIQTISWPEVVRRIGAIREDNPITAISSNKAAHHSVTAKLDAHDIANRIMRQENYLIALFNKELLDLRVPVPLFLQGLPFFKPAGEDQKGKMLTRALEWNLRFCLMEYLFDESGKVRKVFLKSKNRVVLIEGLRRRLIFMGILNAIFAPFIVLYLIMYSFFRYFEEYHNNPSTIGGRGYTPYAQWKFREFNELPHLFKRRMNESYETASMYIGQFPNEKITLLARFVSFIAGSFAAVLALSSILDPDLFVHFEITPHRTTLFYLTVFGSILAVARGMIPEDNRVFDPELLMTEVVQYTHYMPDEWKGELHSKKVHGEFGELFAMKVLTFAQELLSVILTPFVLWYSLPPCAPAIVDFFREFTVHVDGLGYVCSFAVFDFQRHGNIKFGAPDKVEERFMSKEGKMEKSFLNFKAAHPDWTPNDPSGSLYLSRMADLSAAHPNAITRRRLLQRASNMAPGDAYGYGYGGYGYGAGQMDSTVHMHAPGLQDKARDYDRALRASQNVRRRGPAAGASMIGSVLHPAQLGGMGMGMGQSVMLQSHAGASASAMAQTAVLGDSQGSVMPGAGAGGKVAESVIPEEDLAADGGVESTLDESYVDGRRPRAGIAQSQQEDDEAELEDGGVLGLLAQIYGTGANLKGRGRGPPHAI</sequence>
<comment type="catalytic activity">
    <reaction evidence="17">
        <text>a 1,2-diacyl-sn-glycero-3-phospho-(1D-myo-inositol-3-phosphate)(in) = a 1,2-diacyl-sn-glycero-3-phospho-(1D-myo-inositol-3-phosphate)(out)</text>
        <dbReference type="Rhea" id="RHEA:67920"/>
        <dbReference type="ChEBI" id="CHEBI:58088"/>
    </reaction>
</comment>
<evidence type="ECO:0000256" key="15">
    <source>
        <dbReference type="ARBA" id="ARBA00024479"/>
    </source>
</evidence>
<evidence type="ECO:0000256" key="17">
    <source>
        <dbReference type="ARBA" id="ARBA00024621"/>
    </source>
</evidence>
<feature type="transmembrane region" description="Helical" evidence="19">
    <location>
        <begin position="568"/>
        <end position="588"/>
    </location>
</feature>
<dbReference type="GO" id="GO:0030659">
    <property type="term" value="C:cytoplasmic vesicle membrane"/>
    <property type="evidence" value="ECO:0007669"/>
    <property type="project" value="UniProtKB-SubCell"/>
</dbReference>
<dbReference type="GO" id="GO:0061709">
    <property type="term" value="P:reticulophagy"/>
    <property type="evidence" value="ECO:0007669"/>
    <property type="project" value="TreeGrafter"/>
</dbReference>
<evidence type="ECO:0000256" key="5">
    <source>
        <dbReference type="ARBA" id="ARBA00006185"/>
    </source>
</evidence>
<dbReference type="InterPro" id="IPR007241">
    <property type="entry name" value="Autophagy-rel_prot_9"/>
</dbReference>
<dbReference type="GO" id="GO:0034497">
    <property type="term" value="P:protein localization to phagophore assembly site"/>
    <property type="evidence" value="ECO:0007669"/>
    <property type="project" value="TreeGrafter"/>
</dbReference>
<evidence type="ECO:0000256" key="16">
    <source>
        <dbReference type="ARBA" id="ARBA00024615"/>
    </source>
</evidence>
<evidence type="ECO:0000256" key="7">
    <source>
        <dbReference type="ARBA" id="ARBA00022448"/>
    </source>
</evidence>
<evidence type="ECO:0000256" key="14">
    <source>
        <dbReference type="ARBA" id="ARBA00023329"/>
    </source>
</evidence>
<evidence type="ECO:0000256" key="3">
    <source>
        <dbReference type="ARBA" id="ARBA00004511"/>
    </source>
</evidence>
<evidence type="ECO:0000256" key="2">
    <source>
        <dbReference type="ARBA" id="ARBA00004477"/>
    </source>
</evidence>
<dbReference type="GO" id="GO:0000139">
    <property type="term" value="C:Golgi membrane"/>
    <property type="evidence" value="ECO:0007669"/>
    <property type="project" value="UniProtKB-SubCell"/>
</dbReference>
<evidence type="ECO:0000256" key="12">
    <source>
        <dbReference type="ARBA" id="ARBA00023055"/>
    </source>
</evidence>
<dbReference type="EMBL" id="LR728263">
    <property type="protein sequence ID" value="VWP00213.1"/>
    <property type="molecule type" value="Genomic_DNA"/>
</dbReference>
<comment type="catalytic activity">
    <reaction evidence="16">
        <text>a 1,2-diacyl-sn-glycero-3-phosphoethanolamine(in) = a 1,2-diacyl-sn-glycero-3-phosphoethanolamine(out)</text>
        <dbReference type="Rhea" id="RHEA:38895"/>
        <dbReference type="ChEBI" id="CHEBI:64612"/>
    </reaction>
</comment>
<dbReference type="GO" id="GO:0034727">
    <property type="term" value="P:piecemeal microautophagy of the nucleus"/>
    <property type="evidence" value="ECO:0007669"/>
    <property type="project" value="TreeGrafter"/>
</dbReference>
<dbReference type="GO" id="GO:0006869">
    <property type="term" value="P:lipid transport"/>
    <property type="evidence" value="ECO:0007669"/>
    <property type="project" value="UniProtKB-KW"/>
</dbReference>
<dbReference type="GO" id="GO:0034045">
    <property type="term" value="C:phagophore assembly site membrane"/>
    <property type="evidence" value="ECO:0007669"/>
    <property type="project" value="UniProtKB-SubCell"/>
</dbReference>
<feature type="compositionally biased region" description="Low complexity" evidence="20">
    <location>
        <begin position="65"/>
        <end position="76"/>
    </location>
</feature>
<proteinExistence type="inferred from homology"/>
<dbReference type="PANTHER" id="PTHR13038:SF10">
    <property type="entry name" value="AUTOPHAGY-RELATED PROTEIN 9"/>
    <property type="match status" value="1"/>
</dbReference>
<feature type="compositionally biased region" description="Pro residues" evidence="20">
    <location>
        <begin position="184"/>
        <end position="199"/>
    </location>
</feature>
<comment type="catalytic activity">
    <reaction evidence="15">
        <text>a 1,2-diacyl-sn-glycero-3-phospho-L-serine(in) = a 1,2-diacyl-sn-glycero-3-phospho-L-serine(out)</text>
        <dbReference type="Rhea" id="RHEA:38663"/>
        <dbReference type="ChEBI" id="CHEBI:57262"/>
    </reaction>
</comment>
<reference evidence="21" key="1">
    <citation type="submission" date="2019-10" db="EMBL/GenBank/DDBJ databases">
        <authorList>
            <person name="Nor Muhammad N."/>
        </authorList>
    </citation>
    <scope>NUCLEOTIDE SEQUENCE</scope>
</reference>
<evidence type="ECO:0000256" key="10">
    <source>
        <dbReference type="ARBA" id="ARBA00023006"/>
    </source>
</evidence>
<keyword evidence="13 19" id="KW-0472">Membrane</keyword>
<feature type="compositionally biased region" description="Basic and acidic residues" evidence="20">
    <location>
        <begin position="150"/>
        <end position="159"/>
    </location>
</feature>
<dbReference type="AlphaFoldDB" id="A0A5K1K390"/>
<evidence type="ECO:0000256" key="6">
    <source>
        <dbReference type="ARBA" id="ARBA00018074"/>
    </source>
</evidence>
<feature type="transmembrane region" description="Helical" evidence="19">
    <location>
        <begin position="609"/>
        <end position="626"/>
    </location>
</feature>
<gene>
    <name evidence="21" type="primary">G4MRQ6</name>
</gene>
<feature type="region of interest" description="Disordered" evidence="20">
    <location>
        <begin position="1"/>
        <end position="210"/>
    </location>
</feature>
<comment type="catalytic activity">
    <reaction evidence="18">
        <text>a 1,2-diacyl-sn-glycero-3-phosphocholine(in) = a 1,2-diacyl-sn-glycero-3-phosphocholine(out)</text>
        <dbReference type="Rhea" id="RHEA:38571"/>
        <dbReference type="ChEBI" id="CHEBI:57643"/>
    </reaction>
</comment>
<evidence type="ECO:0000256" key="9">
    <source>
        <dbReference type="ARBA" id="ARBA00022989"/>
    </source>
</evidence>
<feature type="transmembrane region" description="Helical" evidence="19">
    <location>
        <begin position="485"/>
        <end position="509"/>
    </location>
</feature>
<keyword evidence="8 19" id="KW-0812">Transmembrane</keyword>
<evidence type="ECO:0000256" key="4">
    <source>
        <dbReference type="ARBA" id="ARBA00004653"/>
    </source>
</evidence>
<feature type="region of interest" description="Disordered" evidence="20">
    <location>
        <begin position="927"/>
        <end position="964"/>
    </location>
</feature>
<dbReference type="PANTHER" id="PTHR13038">
    <property type="entry name" value="APG9 AUTOPHAGY 9"/>
    <property type="match status" value="1"/>
</dbReference>
<feature type="transmembrane region" description="Helical" evidence="19">
    <location>
        <begin position="303"/>
        <end position="327"/>
    </location>
</feature>
<evidence type="ECO:0000256" key="13">
    <source>
        <dbReference type="ARBA" id="ARBA00023136"/>
    </source>
</evidence>
<evidence type="ECO:0000256" key="20">
    <source>
        <dbReference type="SAM" id="MobiDB-lite"/>
    </source>
</evidence>
<keyword evidence="10 19" id="KW-0072">Autophagy</keyword>
<dbReference type="GO" id="GO:0005789">
    <property type="term" value="C:endoplasmic reticulum membrane"/>
    <property type="evidence" value="ECO:0007669"/>
    <property type="project" value="UniProtKB-SubCell"/>
</dbReference>
<name>A0A5K1K390_9APHY</name>
<accession>A0A5K1K390</accession>
<evidence type="ECO:0000256" key="11">
    <source>
        <dbReference type="ARBA" id="ARBA00023034"/>
    </source>
</evidence>
<comment type="similarity">
    <text evidence="5 19">Belongs to the ATG9 family.</text>
</comment>